<sequence>MKKTLISSVASLALVTTAHAQSSVTLYGLIDAGISYTNNAGGSHQYQMAAGNLQGDRWGLRGTEDLGGGLKALFVLENGFNIYTGKLAQGGAEFGRQAFVGLSSSRFGTVIIGRQYDSFQDYVWMYEAANQFAPYYAAHPGDLDNLNGGNRINNAIKFNSVSYGGFTFGGLYSLGGVAGDFNRNQIWSVGANYTQGPLSAGVGFERAQDPNYSLFGNTPSASTSGSNMTGSRVYSGYASAKRQQIFIAGATYKIGAATVGAVYSNVQFQDIGALPGLPATGAGGDAKFHNAEVNFRYQLSPQFLAGIAYNYTKGYGVNDARYHQGVVGVDYLLSKRTDFYADVIYQHASGTDSTGRPAVANLAFTTASSTPNQVVAVVGVRHKF</sequence>
<dbReference type="InterPro" id="IPR001702">
    <property type="entry name" value="Porin_Gram-ve"/>
</dbReference>
<protein>
    <submittedName>
        <fullName evidence="13">Outer membrane protein (Porin)</fullName>
    </submittedName>
</protein>
<evidence type="ECO:0000313" key="14">
    <source>
        <dbReference type="Proteomes" id="UP000198866"/>
    </source>
</evidence>
<dbReference type="PRINTS" id="PR00184">
    <property type="entry name" value="NEISSPPORIN"/>
</dbReference>
<dbReference type="SUPFAM" id="SSF56935">
    <property type="entry name" value="Porins"/>
    <property type="match status" value="1"/>
</dbReference>
<comment type="subcellular location">
    <subcellularLocation>
        <location evidence="1">Cell outer membrane</location>
        <topology evidence="1">Multi-pass membrane protein</topology>
    </subcellularLocation>
</comment>
<evidence type="ECO:0000259" key="12">
    <source>
        <dbReference type="Pfam" id="PF13609"/>
    </source>
</evidence>
<keyword evidence="10" id="KW-0998">Cell outer membrane</keyword>
<accession>A0A1H7EKV8</accession>
<keyword evidence="14" id="KW-1185">Reference proteome</keyword>
<evidence type="ECO:0000313" key="13">
    <source>
        <dbReference type="EMBL" id="SEK12280.1"/>
    </source>
</evidence>
<dbReference type="AlphaFoldDB" id="A0A1H7EKV8"/>
<dbReference type="CDD" id="cd00342">
    <property type="entry name" value="gram_neg_porins"/>
    <property type="match status" value="1"/>
</dbReference>
<gene>
    <name evidence="13" type="ORF">SAMN05192539_10572</name>
</gene>
<comment type="subunit">
    <text evidence="2">Homotrimer.</text>
</comment>
<keyword evidence="4" id="KW-1134">Transmembrane beta strand</keyword>
<dbReference type="InterPro" id="IPR050298">
    <property type="entry name" value="Gram-neg_bact_OMP"/>
</dbReference>
<dbReference type="OrthoDB" id="8982743at2"/>
<dbReference type="Gene3D" id="2.40.160.10">
    <property type="entry name" value="Porin"/>
    <property type="match status" value="1"/>
</dbReference>
<dbReference type="InterPro" id="IPR002299">
    <property type="entry name" value="Porin_Neis"/>
</dbReference>
<dbReference type="InterPro" id="IPR033900">
    <property type="entry name" value="Gram_neg_porin_domain"/>
</dbReference>
<keyword evidence="7" id="KW-0406">Ion transport</keyword>
<proteinExistence type="predicted"/>
<keyword evidence="5" id="KW-0812">Transmembrane</keyword>
<evidence type="ECO:0000256" key="6">
    <source>
        <dbReference type="ARBA" id="ARBA00022729"/>
    </source>
</evidence>
<evidence type="ECO:0000256" key="3">
    <source>
        <dbReference type="ARBA" id="ARBA00022448"/>
    </source>
</evidence>
<keyword evidence="9" id="KW-0472">Membrane</keyword>
<keyword evidence="8" id="KW-0626">Porin</keyword>
<evidence type="ECO:0000256" key="10">
    <source>
        <dbReference type="ARBA" id="ARBA00023237"/>
    </source>
</evidence>
<name>A0A1H7EKV8_9BURK</name>
<evidence type="ECO:0000256" key="7">
    <source>
        <dbReference type="ARBA" id="ARBA00023065"/>
    </source>
</evidence>
<feature type="domain" description="Porin" evidence="12">
    <location>
        <begin position="10"/>
        <end position="349"/>
    </location>
</feature>
<feature type="signal peptide" evidence="11">
    <location>
        <begin position="1"/>
        <end position="20"/>
    </location>
</feature>
<feature type="chain" id="PRO_5011691561" evidence="11">
    <location>
        <begin position="21"/>
        <end position="384"/>
    </location>
</feature>
<evidence type="ECO:0000256" key="8">
    <source>
        <dbReference type="ARBA" id="ARBA00023114"/>
    </source>
</evidence>
<dbReference type="PANTHER" id="PTHR34501:SF9">
    <property type="entry name" value="MAJOR OUTER MEMBRANE PROTEIN P.IA"/>
    <property type="match status" value="1"/>
</dbReference>
<dbReference type="GO" id="GO:0009279">
    <property type="term" value="C:cell outer membrane"/>
    <property type="evidence" value="ECO:0007669"/>
    <property type="project" value="UniProtKB-SubCell"/>
</dbReference>
<dbReference type="GO" id="GO:0034220">
    <property type="term" value="P:monoatomic ion transmembrane transport"/>
    <property type="evidence" value="ECO:0007669"/>
    <property type="project" value="InterPro"/>
</dbReference>
<evidence type="ECO:0000256" key="5">
    <source>
        <dbReference type="ARBA" id="ARBA00022692"/>
    </source>
</evidence>
<keyword evidence="6 11" id="KW-0732">Signal</keyword>
<keyword evidence="3" id="KW-0813">Transport</keyword>
<reference evidence="14" key="1">
    <citation type="submission" date="2016-10" db="EMBL/GenBank/DDBJ databases">
        <authorList>
            <person name="Varghese N."/>
            <person name="Submissions S."/>
        </authorList>
    </citation>
    <scope>NUCLEOTIDE SEQUENCE [LARGE SCALE GENOMIC DNA]</scope>
    <source>
        <strain evidence="14">LMG 26031</strain>
    </source>
</reference>
<dbReference type="RefSeq" id="WP_090873736.1">
    <property type="nucleotide sequence ID" value="NZ_FNYE01000057.1"/>
</dbReference>
<evidence type="ECO:0000256" key="1">
    <source>
        <dbReference type="ARBA" id="ARBA00004571"/>
    </source>
</evidence>
<evidence type="ECO:0000256" key="11">
    <source>
        <dbReference type="SAM" id="SignalP"/>
    </source>
</evidence>
<dbReference type="Pfam" id="PF13609">
    <property type="entry name" value="Porin_4"/>
    <property type="match status" value="1"/>
</dbReference>
<evidence type="ECO:0000256" key="9">
    <source>
        <dbReference type="ARBA" id="ARBA00023136"/>
    </source>
</evidence>
<dbReference type="InterPro" id="IPR023614">
    <property type="entry name" value="Porin_dom_sf"/>
</dbReference>
<evidence type="ECO:0000256" key="4">
    <source>
        <dbReference type="ARBA" id="ARBA00022452"/>
    </source>
</evidence>
<dbReference type="GO" id="GO:0015288">
    <property type="term" value="F:porin activity"/>
    <property type="evidence" value="ECO:0007669"/>
    <property type="project" value="UniProtKB-KW"/>
</dbReference>
<organism evidence="13 14">
    <name type="scientific">Paraburkholderia diazotrophica</name>
    <dbReference type="NCBI Taxonomy" id="667676"/>
    <lineage>
        <taxon>Bacteria</taxon>
        <taxon>Pseudomonadati</taxon>
        <taxon>Pseudomonadota</taxon>
        <taxon>Betaproteobacteria</taxon>
        <taxon>Burkholderiales</taxon>
        <taxon>Burkholderiaceae</taxon>
        <taxon>Paraburkholderia</taxon>
    </lineage>
</organism>
<dbReference type="PANTHER" id="PTHR34501">
    <property type="entry name" value="PROTEIN YDDL-RELATED"/>
    <property type="match status" value="1"/>
</dbReference>
<dbReference type="Proteomes" id="UP000198866">
    <property type="component" value="Unassembled WGS sequence"/>
</dbReference>
<evidence type="ECO:0000256" key="2">
    <source>
        <dbReference type="ARBA" id="ARBA00011233"/>
    </source>
</evidence>
<dbReference type="EMBL" id="FNYE01000057">
    <property type="protein sequence ID" value="SEK12280.1"/>
    <property type="molecule type" value="Genomic_DNA"/>
</dbReference>
<dbReference type="PRINTS" id="PR00182">
    <property type="entry name" value="ECOLNEIPORIN"/>
</dbReference>
<dbReference type="STRING" id="667676.SAMN05192539_10572"/>
<dbReference type="GO" id="GO:0046930">
    <property type="term" value="C:pore complex"/>
    <property type="evidence" value="ECO:0007669"/>
    <property type="project" value="UniProtKB-KW"/>
</dbReference>